<comment type="caution">
    <text evidence="1">The sequence shown here is derived from an EMBL/GenBank/DDBJ whole genome shotgun (WGS) entry which is preliminary data.</text>
</comment>
<proteinExistence type="predicted"/>
<evidence type="ECO:0000313" key="1">
    <source>
        <dbReference type="EMBL" id="KAL0290402.1"/>
    </source>
</evidence>
<evidence type="ECO:0008006" key="2">
    <source>
        <dbReference type="Google" id="ProtNLM"/>
    </source>
</evidence>
<dbReference type="PANTHER" id="PTHR37610:SF40">
    <property type="entry name" value="OS01G0909600 PROTEIN"/>
    <property type="match status" value="1"/>
</dbReference>
<reference evidence="1" key="2">
    <citation type="journal article" date="2024" name="Plant">
        <title>Genomic evolution and insights into agronomic trait innovations of Sesamum species.</title>
        <authorList>
            <person name="Miao H."/>
            <person name="Wang L."/>
            <person name="Qu L."/>
            <person name="Liu H."/>
            <person name="Sun Y."/>
            <person name="Le M."/>
            <person name="Wang Q."/>
            <person name="Wei S."/>
            <person name="Zheng Y."/>
            <person name="Lin W."/>
            <person name="Duan Y."/>
            <person name="Cao H."/>
            <person name="Xiong S."/>
            <person name="Wang X."/>
            <person name="Wei L."/>
            <person name="Li C."/>
            <person name="Ma Q."/>
            <person name="Ju M."/>
            <person name="Zhao R."/>
            <person name="Li G."/>
            <person name="Mu C."/>
            <person name="Tian Q."/>
            <person name="Mei H."/>
            <person name="Zhang T."/>
            <person name="Gao T."/>
            <person name="Zhang H."/>
        </authorList>
    </citation>
    <scope>NUCLEOTIDE SEQUENCE</scope>
    <source>
        <strain evidence="1">KEN8</strain>
    </source>
</reference>
<dbReference type="PANTHER" id="PTHR37610">
    <property type="entry name" value="CCHC-TYPE DOMAIN-CONTAINING PROTEIN"/>
    <property type="match status" value="1"/>
</dbReference>
<sequence>MVGSKNFEKWKKVDMMMTSWLWNSIAKEIVGAYMYATSSQNLWLELQRRYGSNNGPMIYQIRRDLSLVTQGNLLVTAYFTNLKQLWNEVACLDPMPQCTYGRCPCRVNKAIVNQNESHQLMKFLMGLHDNFNVE</sequence>
<dbReference type="EMBL" id="JACGWM010001646">
    <property type="protein sequence ID" value="KAL0290402.1"/>
    <property type="molecule type" value="Genomic_DNA"/>
</dbReference>
<gene>
    <name evidence="1" type="ORF">Scaly_2672100</name>
</gene>
<name>A0AAW2J7S0_9LAMI</name>
<organism evidence="1">
    <name type="scientific">Sesamum calycinum</name>
    <dbReference type="NCBI Taxonomy" id="2727403"/>
    <lineage>
        <taxon>Eukaryota</taxon>
        <taxon>Viridiplantae</taxon>
        <taxon>Streptophyta</taxon>
        <taxon>Embryophyta</taxon>
        <taxon>Tracheophyta</taxon>
        <taxon>Spermatophyta</taxon>
        <taxon>Magnoliopsida</taxon>
        <taxon>eudicotyledons</taxon>
        <taxon>Gunneridae</taxon>
        <taxon>Pentapetalae</taxon>
        <taxon>asterids</taxon>
        <taxon>lamiids</taxon>
        <taxon>Lamiales</taxon>
        <taxon>Pedaliaceae</taxon>
        <taxon>Sesamum</taxon>
    </lineage>
</organism>
<protein>
    <recommendedName>
        <fullName evidence="2">Retrotransposon gag domain-containing protein</fullName>
    </recommendedName>
</protein>
<reference evidence="1" key="1">
    <citation type="submission" date="2020-06" db="EMBL/GenBank/DDBJ databases">
        <authorList>
            <person name="Li T."/>
            <person name="Hu X."/>
            <person name="Zhang T."/>
            <person name="Song X."/>
            <person name="Zhang H."/>
            <person name="Dai N."/>
            <person name="Sheng W."/>
            <person name="Hou X."/>
            <person name="Wei L."/>
        </authorList>
    </citation>
    <scope>NUCLEOTIDE SEQUENCE</scope>
    <source>
        <strain evidence="1">KEN8</strain>
        <tissue evidence="1">Leaf</tissue>
    </source>
</reference>
<dbReference type="AlphaFoldDB" id="A0AAW2J7S0"/>
<accession>A0AAW2J7S0</accession>